<dbReference type="EnsemblBacteria" id="CAI49197">
    <property type="protein sequence ID" value="CAI49197"/>
    <property type="gene ID" value="NP_2212A"/>
</dbReference>
<keyword evidence="1" id="KW-1133">Transmembrane helix</keyword>
<proteinExistence type="predicted"/>
<protein>
    <submittedName>
        <fullName evidence="2">Uncharacterized protein</fullName>
    </submittedName>
</protein>
<keyword evidence="1" id="KW-0472">Membrane</keyword>
<dbReference type="AlphaFoldDB" id="A0A1U7EVW0"/>
<keyword evidence="3" id="KW-1185">Reference proteome</keyword>
<gene>
    <name evidence="2" type="ordered locus">NP_2212A</name>
</gene>
<accession>A0A1U7EVW0</accession>
<feature type="transmembrane region" description="Helical" evidence="1">
    <location>
        <begin position="19"/>
        <end position="35"/>
    </location>
</feature>
<dbReference type="OrthoDB" id="203750at2157"/>
<reference evidence="2 3" key="1">
    <citation type="journal article" date="2005" name="Genome Res.">
        <title>Living with two extremes: conclusions from the genome sequence of Natronomonas pharaonis.</title>
        <authorList>
            <person name="Falb M."/>
            <person name="Pfeiffer F."/>
            <person name="Palm P."/>
            <person name="Rodewald K."/>
            <person name="Hickmann V."/>
            <person name="Tittor J."/>
            <person name="Oesterhelt D."/>
        </authorList>
    </citation>
    <scope>NUCLEOTIDE SEQUENCE [LARGE SCALE GENOMIC DNA]</scope>
    <source>
        <strain evidence="3">ATCC 35678 / DSM 2160 / CIP 103997 / JCM 8858 / NBRC 14720 / NCIMB 2260 / Gabara</strain>
    </source>
</reference>
<dbReference type="GeneID" id="3701378"/>
<dbReference type="EMBL" id="CR936257">
    <property type="protein sequence ID" value="CAI49197.1"/>
    <property type="molecule type" value="Genomic_DNA"/>
</dbReference>
<evidence type="ECO:0000313" key="2">
    <source>
        <dbReference type="EMBL" id="CAI49197.1"/>
    </source>
</evidence>
<dbReference type="STRING" id="348780.NP_2212A"/>
<name>A0A1U7EVW0_NATPD</name>
<evidence type="ECO:0000256" key="1">
    <source>
        <dbReference type="SAM" id="Phobius"/>
    </source>
</evidence>
<organism evidence="2 3">
    <name type="scientific">Natronomonas pharaonis (strain ATCC 35678 / DSM 2160 / CIP 103997 / JCM 8858 / NBRC 14720 / NCIMB 2260 / Gabara)</name>
    <name type="common">Halobacterium pharaonis</name>
    <dbReference type="NCBI Taxonomy" id="348780"/>
    <lineage>
        <taxon>Archaea</taxon>
        <taxon>Methanobacteriati</taxon>
        <taxon>Methanobacteriota</taxon>
        <taxon>Stenosarchaea group</taxon>
        <taxon>Halobacteria</taxon>
        <taxon>Halobacteriales</taxon>
        <taxon>Natronomonadaceae</taxon>
        <taxon>Natronomonas</taxon>
    </lineage>
</organism>
<dbReference type="eggNOG" id="arCOG03942">
    <property type="taxonomic scope" value="Archaea"/>
</dbReference>
<dbReference type="KEGG" id="nph:NP_2212A"/>
<feature type="transmembrane region" description="Helical" evidence="1">
    <location>
        <begin position="81"/>
        <end position="103"/>
    </location>
</feature>
<evidence type="ECO:0000313" key="3">
    <source>
        <dbReference type="Proteomes" id="UP000002698"/>
    </source>
</evidence>
<feature type="transmembrane region" description="Helical" evidence="1">
    <location>
        <begin position="47"/>
        <end position="69"/>
    </location>
</feature>
<dbReference type="Proteomes" id="UP000002698">
    <property type="component" value="Chromosome"/>
</dbReference>
<keyword evidence="1" id="KW-0812">Transmembrane</keyword>
<dbReference type="RefSeq" id="WP_011322824.1">
    <property type="nucleotide sequence ID" value="NC_007426.1"/>
</dbReference>
<sequence length="551" mass="60670">MNEGIPEQLIRRLSDASRLVPLALLAVVAAVIYVWRPLFHGLIYRVAYSPSLLILVGTTVVAGIALVFWPRMGEDPLESAVTKWSILGTIVVAALVLSVAYSIPAGMAEERSLAQDATADAEAVTDFPTVNEENPRIVPEAVANVQTKGSVSYRQHELGASDIARTEDGRLAWSYPIQPGPFQVRLSGHQRGVLLSDMTAMEDREMQAFDEHEFARGQAMLFHRSADWGLKKSDYWAQYRDDPVEFVHDGEAYMAFPKTGHEWRLTPVPHTVPVWEGVALVHQDGTIEHFDADEAADSEVLDGQRLYPIYNAQREAESLRFRNGIVNQLPIVGTFEGVIEPAGLPSGAGNEQPFTIDLEGEEMAYVMAMEPYGQDTRGLDEVWFFNAETGETVYYETGGDTLLGPERATDIVRAEDTRTDWDTAGSDGEFRAVEPVPVVVDEELWWHSKVVPTDNSDVTRNVFVSAHSGAAVELHDTEAVIDFIEGEDVEDIDEAEEVGEVGTEPADEEEDIAYYVVITDEAGEEVDRIPVAAGEEVTIVDDTDDEATAGD</sequence>
<dbReference type="HOGENOM" id="CLU_035890_0_0_2"/>